<evidence type="ECO:0000313" key="2">
    <source>
        <dbReference type="EMBL" id="KAJ7189349.1"/>
    </source>
</evidence>
<dbReference type="EMBL" id="JARJCW010000181">
    <property type="protein sequence ID" value="KAJ7189349.1"/>
    <property type="molecule type" value="Genomic_DNA"/>
</dbReference>
<organism evidence="2 3">
    <name type="scientific">Mycena pura</name>
    <dbReference type="NCBI Taxonomy" id="153505"/>
    <lineage>
        <taxon>Eukaryota</taxon>
        <taxon>Fungi</taxon>
        <taxon>Dikarya</taxon>
        <taxon>Basidiomycota</taxon>
        <taxon>Agaricomycotina</taxon>
        <taxon>Agaricomycetes</taxon>
        <taxon>Agaricomycetidae</taxon>
        <taxon>Agaricales</taxon>
        <taxon>Marasmiineae</taxon>
        <taxon>Mycenaceae</taxon>
        <taxon>Mycena</taxon>
    </lineage>
</organism>
<keyword evidence="3" id="KW-1185">Reference proteome</keyword>
<dbReference type="Gene3D" id="1.20.1280.140">
    <property type="match status" value="1"/>
</dbReference>
<keyword evidence="1" id="KW-0732">Signal</keyword>
<reference evidence="2" key="1">
    <citation type="submission" date="2023-03" db="EMBL/GenBank/DDBJ databases">
        <title>Massive genome expansion in bonnet fungi (Mycena s.s.) driven by repeated elements and novel gene families across ecological guilds.</title>
        <authorList>
            <consortium name="Lawrence Berkeley National Laboratory"/>
            <person name="Harder C.B."/>
            <person name="Miyauchi S."/>
            <person name="Viragh M."/>
            <person name="Kuo A."/>
            <person name="Thoen E."/>
            <person name="Andreopoulos B."/>
            <person name="Lu D."/>
            <person name="Skrede I."/>
            <person name="Drula E."/>
            <person name="Henrissat B."/>
            <person name="Morin E."/>
            <person name="Kohler A."/>
            <person name="Barry K."/>
            <person name="LaButti K."/>
            <person name="Morin E."/>
            <person name="Salamov A."/>
            <person name="Lipzen A."/>
            <person name="Mereny Z."/>
            <person name="Hegedus B."/>
            <person name="Baldrian P."/>
            <person name="Stursova M."/>
            <person name="Weitz H."/>
            <person name="Taylor A."/>
            <person name="Grigoriev I.V."/>
            <person name="Nagy L.G."/>
            <person name="Martin F."/>
            <person name="Kauserud H."/>
        </authorList>
    </citation>
    <scope>NUCLEOTIDE SEQUENCE</scope>
    <source>
        <strain evidence="2">9144</strain>
    </source>
</reference>
<sequence length="179" mass="18440">MAQHSLRSLFLSLFAVGLFSLFAVCLGEPVKRTIVTVKADIATIATQVTKLDSAVDTLSASGILNLFNALADGPVDEDDGKAILSGIQDFVPNIQDILTKMSSANTVTALGQVPGITAIALSDIKTLNNSAIAFADALIAKAPADLVQAGMSVKIVVATAFASTIAVYSKLITSGSNML</sequence>
<name>A0AAD6Y0W1_9AGAR</name>
<accession>A0AAD6Y0W1</accession>
<proteinExistence type="predicted"/>
<gene>
    <name evidence="2" type="ORF">GGX14DRAFT_485180</name>
</gene>
<evidence type="ECO:0000313" key="3">
    <source>
        <dbReference type="Proteomes" id="UP001219525"/>
    </source>
</evidence>
<feature type="chain" id="PRO_5042026366" evidence="1">
    <location>
        <begin position="28"/>
        <end position="179"/>
    </location>
</feature>
<comment type="caution">
    <text evidence="2">The sequence shown here is derived from an EMBL/GenBank/DDBJ whole genome shotgun (WGS) entry which is preliminary data.</text>
</comment>
<feature type="signal peptide" evidence="1">
    <location>
        <begin position="1"/>
        <end position="27"/>
    </location>
</feature>
<protein>
    <submittedName>
        <fullName evidence="2">Hydrophobic surface binding protein</fullName>
    </submittedName>
</protein>
<dbReference type="AlphaFoldDB" id="A0AAD6Y0W1"/>
<evidence type="ECO:0000256" key="1">
    <source>
        <dbReference type="SAM" id="SignalP"/>
    </source>
</evidence>
<dbReference type="Proteomes" id="UP001219525">
    <property type="component" value="Unassembled WGS sequence"/>
</dbReference>